<reference evidence="4" key="1">
    <citation type="submission" date="2021-02" db="EMBL/GenBank/DDBJ databases">
        <authorList>
            <person name="Nowell W R."/>
        </authorList>
    </citation>
    <scope>NUCLEOTIDE SEQUENCE</scope>
</reference>
<gene>
    <name evidence="4" type="ORF">SEV965_LOCUS38094</name>
</gene>
<dbReference type="SMART" id="SM00028">
    <property type="entry name" value="TPR"/>
    <property type="match status" value="8"/>
</dbReference>
<feature type="repeat" description="TPR" evidence="3">
    <location>
        <begin position="508"/>
        <end position="541"/>
    </location>
</feature>
<protein>
    <submittedName>
        <fullName evidence="4">Uncharacterized protein</fullName>
    </submittedName>
</protein>
<dbReference type="EMBL" id="CAJNOU010008741">
    <property type="protein sequence ID" value="CAF1540427.1"/>
    <property type="molecule type" value="Genomic_DNA"/>
</dbReference>
<evidence type="ECO:0000313" key="4">
    <source>
        <dbReference type="EMBL" id="CAF1540427.1"/>
    </source>
</evidence>
<organism evidence="4 5">
    <name type="scientific">Rotaria sordida</name>
    <dbReference type="NCBI Taxonomy" id="392033"/>
    <lineage>
        <taxon>Eukaryota</taxon>
        <taxon>Metazoa</taxon>
        <taxon>Spiralia</taxon>
        <taxon>Gnathifera</taxon>
        <taxon>Rotifera</taxon>
        <taxon>Eurotatoria</taxon>
        <taxon>Bdelloidea</taxon>
        <taxon>Philodinida</taxon>
        <taxon>Philodinidae</taxon>
        <taxon>Rotaria</taxon>
    </lineage>
</organism>
<dbReference type="SUPFAM" id="SSF81901">
    <property type="entry name" value="HCP-like"/>
    <property type="match status" value="1"/>
</dbReference>
<sequence length="816" mass="95457">MEITKATLFTKPVTSFERKKPIIPKSSISPQRKKTLTNKPLALSLKTTEIVADCQVKEIPIFLDNTISPSLNDIHGSIRPRRMHIVQNFTLIWLDSSIDETDLDYKSSLDKLRRIVNIINTFRDVQLCINFLQDMKDVKAFLIISDVLGETTLPQIHSMSQLDTIYVFSTNPSEHEHWTNKWGKVKGIFVQIDSIFDILKRDVQQCDRDSISISVTSRDLSRLDPSFMYTQLLKEVLIEMSHDDKEKIELAEFCRQQYLDNQYELQIINEFERDYHIHTPIWWYTRESFAYQMLNRALRVEDIEIIIKMRFFLRDLHRQIKELHSKTEHNGHFTVYRGQGMSIRDFQKIKNSESGLLAFNSFLSTSLSESISLGFARTALYNPDSVGILFRMTINPSVSSTPFANIDTIGFYNDLEKEVLFSMHTIFRIGQIKSIEDRLWCVELSSASEDDDQELKRLTEYVRKETQGRTAWHRIGKLLIKTGSFDKAEEVCEMLLRETSKYDRNELSLLYFQLAYVKQNKGDYGEALNFYQKSLEIRQNILSQNHPDLADTYTSIGLLHGNVGKYSKALDFYQKSRHIWKNIIPSNHSKLASIYNNIATIYMNTKEYSKALEYYENSLKNEKKSLPLNYSNLTIAYGNIGFMYKKLIQYTKALEFFHKALKTSQNVPTLSRPWLTNIYNNIALLHKNMRDYSKALKFYHKMLEFQQEFITSKHPELGNTYCNIALMHYNMQEYSKALEFYFKALQMYQNNIPQHNLGFGIVYNQIGQVYEKMGENAKAISFYQRAIEIGQKSLSENDPCLQSWDRRLVTIQSKNI</sequence>
<feature type="repeat" description="TPR" evidence="3">
    <location>
        <begin position="676"/>
        <end position="709"/>
    </location>
</feature>
<dbReference type="InterPro" id="IPR019734">
    <property type="entry name" value="TPR_rpt"/>
</dbReference>
<comment type="caution">
    <text evidence="4">The sequence shown here is derived from an EMBL/GenBank/DDBJ whole genome shotgun (WGS) entry which is preliminary data.</text>
</comment>
<dbReference type="Proteomes" id="UP000663889">
    <property type="component" value="Unassembled WGS sequence"/>
</dbReference>
<name>A0A815WG66_9BILA</name>
<dbReference type="Gene3D" id="3.90.176.10">
    <property type="entry name" value="Toxin ADP-ribosyltransferase, Chain A, domain 1"/>
    <property type="match status" value="1"/>
</dbReference>
<feature type="repeat" description="TPR" evidence="3">
    <location>
        <begin position="634"/>
        <end position="667"/>
    </location>
</feature>
<keyword evidence="2 3" id="KW-0802">TPR repeat</keyword>
<feature type="repeat" description="TPR" evidence="3">
    <location>
        <begin position="760"/>
        <end position="793"/>
    </location>
</feature>
<dbReference type="PROSITE" id="PS50293">
    <property type="entry name" value="TPR_REGION"/>
    <property type="match status" value="1"/>
</dbReference>
<evidence type="ECO:0000256" key="3">
    <source>
        <dbReference type="PROSITE-ProRule" id="PRU00339"/>
    </source>
</evidence>
<feature type="repeat" description="TPR" evidence="3">
    <location>
        <begin position="550"/>
        <end position="583"/>
    </location>
</feature>
<dbReference type="SUPFAM" id="SSF56399">
    <property type="entry name" value="ADP-ribosylation"/>
    <property type="match status" value="1"/>
</dbReference>
<proteinExistence type="predicted"/>
<dbReference type="Gene3D" id="1.25.40.10">
    <property type="entry name" value="Tetratricopeptide repeat domain"/>
    <property type="match status" value="3"/>
</dbReference>
<evidence type="ECO:0000256" key="2">
    <source>
        <dbReference type="ARBA" id="ARBA00022803"/>
    </source>
</evidence>
<feature type="repeat" description="TPR" evidence="3">
    <location>
        <begin position="718"/>
        <end position="751"/>
    </location>
</feature>
<dbReference type="SUPFAM" id="SSF48452">
    <property type="entry name" value="TPR-like"/>
    <property type="match status" value="1"/>
</dbReference>
<feature type="repeat" description="TPR" evidence="3">
    <location>
        <begin position="592"/>
        <end position="625"/>
    </location>
</feature>
<keyword evidence="1" id="KW-0677">Repeat</keyword>
<dbReference type="Pfam" id="PF13424">
    <property type="entry name" value="TPR_12"/>
    <property type="match status" value="3"/>
</dbReference>
<evidence type="ECO:0000313" key="5">
    <source>
        <dbReference type="Proteomes" id="UP000663889"/>
    </source>
</evidence>
<dbReference type="PROSITE" id="PS50005">
    <property type="entry name" value="TPR"/>
    <property type="match status" value="7"/>
</dbReference>
<dbReference type="Pfam" id="PF13181">
    <property type="entry name" value="TPR_8"/>
    <property type="match status" value="2"/>
</dbReference>
<accession>A0A815WG66</accession>
<evidence type="ECO:0000256" key="1">
    <source>
        <dbReference type="ARBA" id="ARBA00022737"/>
    </source>
</evidence>
<dbReference type="InterPro" id="IPR011990">
    <property type="entry name" value="TPR-like_helical_dom_sf"/>
</dbReference>
<dbReference type="PANTHER" id="PTHR45641:SF19">
    <property type="entry name" value="NEPHROCYSTIN-3"/>
    <property type="match status" value="1"/>
</dbReference>
<dbReference type="AlphaFoldDB" id="A0A815WG66"/>
<dbReference type="PROSITE" id="PS51996">
    <property type="entry name" value="TR_MART"/>
    <property type="match status" value="1"/>
</dbReference>
<dbReference type="PANTHER" id="PTHR45641">
    <property type="entry name" value="TETRATRICOPEPTIDE REPEAT PROTEIN (AFU_ORTHOLOGUE AFUA_6G03870)"/>
    <property type="match status" value="1"/>
</dbReference>